<dbReference type="InterPro" id="IPR037038">
    <property type="entry name" value="HepT-like_sf"/>
</dbReference>
<dbReference type="InterPro" id="IPR052379">
    <property type="entry name" value="Type_VII_TA_RNase"/>
</dbReference>
<dbReference type="GO" id="GO:0110001">
    <property type="term" value="C:toxin-antitoxin complex"/>
    <property type="evidence" value="ECO:0007669"/>
    <property type="project" value="InterPro"/>
</dbReference>
<evidence type="ECO:0000256" key="4">
    <source>
        <dbReference type="ARBA" id="ARBA00024207"/>
    </source>
</evidence>
<proteinExistence type="inferred from homology"/>
<dbReference type="PANTHER" id="PTHR33397:SF5">
    <property type="entry name" value="RNASE YUTE-RELATED"/>
    <property type="match status" value="1"/>
</dbReference>
<dbReference type="PANTHER" id="PTHR33397">
    <property type="entry name" value="UPF0331 PROTEIN YUTE"/>
    <property type="match status" value="1"/>
</dbReference>
<keyword evidence="1" id="KW-1277">Toxin-antitoxin system</keyword>
<organism evidence="5">
    <name type="scientific">marine sediment metagenome</name>
    <dbReference type="NCBI Taxonomy" id="412755"/>
    <lineage>
        <taxon>unclassified sequences</taxon>
        <taxon>metagenomes</taxon>
        <taxon>ecological metagenomes</taxon>
    </lineage>
</organism>
<sequence length="137" mass="16485">VRLIKHITFLEDEIQDYENFKTLSWMEYNTARDKRRNVERWIENIVNSSIDIAKIILVSENLPLPDTYREIVNSLSLVSGFDKKIVEKLAELVKFRNIIAHEYLDLRWNFINRFIHETELLYKNLLEKVKEYIGKNV</sequence>
<comment type="caution">
    <text evidence="5">The sequence shown here is derived from an EMBL/GenBank/DDBJ whole genome shotgun (WGS) entry which is preliminary data.</text>
</comment>
<evidence type="ECO:0000256" key="1">
    <source>
        <dbReference type="ARBA" id="ARBA00022649"/>
    </source>
</evidence>
<dbReference type="GO" id="GO:0004540">
    <property type="term" value="F:RNA nuclease activity"/>
    <property type="evidence" value="ECO:0007669"/>
    <property type="project" value="InterPro"/>
</dbReference>
<dbReference type="EMBL" id="BARW01007675">
    <property type="protein sequence ID" value="GAI74802.1"/>
    <property type="molecule type" value="Genomic_DNA"/>
</dbReference>
<protein>
    <recommendedName>
        <fullName evidence="6">DUF86 domain-containing protein</fullName>
    </recommendedName>
</protein>
<dbReference type="Pfam" id="PF01934">
    <property type="entry name" value="HepT-like"/>
    <property type="match status" value="1"/>
</dbReference>
<feature type="non-terminal residue" evidence="5">
    <location>
        <position position="1"/>
    </location>
</feature>
<dbReference type="AlphaFoldDB" id="X1R1Z0"/>
<comment type="similarity">
    <text evidence="4">Belongs to the HepT RNase toxin family.</text>
</comment>
<dbReference type="GO" id="GO:0016787">
    <property type="term" value="F:hydrolase activity"/>
    <property type="evidence" value="ECO:0007669"/>
    <property type="project" value="UniProtKB-KW"/>
</dbReference>
<keyword evidence="3" id="KW-0378">Hydrolase</keyword>
<evidence type="ECO:0008006" key="6">
    <source>
        <dbReference type="Google" id="ProtNLM"/>
    </source>
</evidence>
<keyword evidence="2" id="KW-0540">Nuclease</keyword>
<accession>X1R1Z0</accession>
<dbReference type="NCBIfam" id="NF047751">
    <property type="entry name" value="HepT_toxin"/>
    <property type="match status" value="1"/>
</dbReference>
<dbReference type="Gene3D" id="1.20.120.580">
    <property type="entry name" value="bsu32300-like"/>
    <property type="match status" value="1"/>
</dbReference>
<reference evidence="5" key="1">
    <citation type="journal article" date="2014" name="Front. Microbiol.">
        <title>High frequency of phylogenetically diverse reductive dehalogenase-homologous genes in deep subseafloor sedimentary metagenomes.</title>
        <authorList>
            <person name="Kawai M."/>
            <person name="Futagami T."/>
            <person name="Toyoda A."/>
            <person name="Takaki Y."/>
            <person name="Nishi S."/>
            <person name="Hori S."/>
            <person name="Arai W."/>
            <person name="Tsubouchi T."/>
            <person name="Morono Y."/>
            <person name="Uchiyama I."/>
            <person name="Ito T."/>
            <person name="Fujiyama A."/>
            <person name="Inagaki F."/>
            <person name="Takami H."/>
        </authorList>
    </citation>
    <scope>NUCLEOTIDE SEQUENCE</scope>
    <source>
        <strain evidence="5">Expedition CK06-06</strain>
    </source>
</reference>
<evidence type="ECO:0000313" key="5">
    <source>
        <dbReference type="EMBL" id="GAI74802.1"/>
    </source>
</evidence>
<evidence type="ECO:0000256" key="3">
    <source>
        <dbReference type="ARBA" id="ARBA00022801"/>
    </source>
</evidence>
<name>X1R1Z0_9ZZZZ</name>
<dbReference type="InterPro" id="IPR008201">
    <property type="entry name" value="HepT-like"/>
</dbReference>
<gene>
    <name evidence="5" type="ORF">S12H4_15912</name>
</gene>
<evidence type="ECO:0000256" key="2">
    <source>
        <dbReference type="ARBA" id="ARBA00022722"/>
    </source>
</evidence>